<proteinExistence type="predicted"/>
<evidence type="ECO:0000256" key="2">
    <source>
        <dbReference type="SAM" id="SignalP"/>
    </source>
</evidence>
<dbReference type="SUPFAM" id="SSF49503">
    <property type="entry name" value="Cupredoxins"/>
    <property type="match status" value="1"/>
</dbReference>
<dbReference type="Proteomes" id="UP000660110">
    <property type="component" value="Unassembled WGS sequence"/>
</dbReference>
<evidence type="ECO:0000256" key="1">
    <source>
        <dbReference type="SAM" id="MobiDB-lite"/>
    </source>
</evidence>
<dbReference type="InterPro" id="IPR008972">
    <property type="entry name" value="Cupredoxin"/>
</dbReference>
<reference evidence="3" key="2">
    <citation type="submission" date="2020-09" db="EMBL/GenBank/DDBJ databases">
        <authorList>
            <person name="Sun Q."/>
            <person name="Zhou Y."/>
        </authorList>
    </citation>
    <scope>NUCLEOTIDE SEQUENCE</scope>
    <source>
        <strain evidence="3">CGMCC 1.12153</strain>
    </source>
</reference>
<dbReference type="Gene3D" id="2.60.40.420">
    <property type="entry name" value="Cupredoxins - blue copper proteins"/>
    <property type="match status" value="1"/>
</dbReference>
<feature type="chain" id="PRO_5039158501" description="Cytochrome C oxidase subunit II" evidence="2">
    <location>
        <begin position="19"/>
        <end position="132"/>
    </location>
</feature>
<keyword evidence="2" id="KW-0732">Signal</keyword>
<dbReference type="RefSeq" id="WP_188378891.1">
    <property type="nucleotide sequence ID" value="NZ_BMEL01000005.1"/>
</dbReference>
<feature type="signal peptide" evidence="2">
    <location>
        <begin position="1"/>
        <end position="18"/>
    </location>
</feature>
<evidence type="ECO:0008006" key="5">
    <source>
        <dbReference type="Google" id="ProtNLM"/>
    </source>
</evidence>
<feature type="region of interest" description="Disordered" evidence="1">
    <location>
        <begin position="22"/>
        <end position="50"/>
    </location>
</feature>
<keyword evidence="4" id="KW-1185">Reference proteome</keyword>
<dbReference type="AlphaFoldDB" id="A0A917F1G2"/>
<dbReference type="EMBL" id="BMEL01000005">
    <property type="protein sequence ID" value="GGF33307.1"/>
    <property type="molecule type" value="Genomic_DNA"/>
</dbReference>
<dbReference type="PROSITE" id="PS51257">
    <property type="entry name" value="PROKAR_LIPOPROTEIN"/>
    <property type="match status" value="1"/>
</dbReference>
<comment type="caution">
    <text evidence="3">The sequence shown here is derived from an EMBL/GenBank/DDBJ whole genome shotgun (WGS) entry which is preliminary data.</text>
</comment>
<protein>
    <recommendedName>
        <fullName evidence="5">Cytochrome C oxidase subunit II</fullName>
    </recommendedName>
</protein>
<feature type="compositionally biased region" description="Acidic residues" evidence="1">
    <location>
        <begin position="23"/>
        <end position="42"/>
    </location>
</feature>
<organism evidence="3 4">
    <name type="scientific">Halobacillus andaensis</name>
    <dbReference type="NCBI Taxonomy" id="1176239"/>
    <lineage>
        <taxon>Bacteria</taxon>
        <taxon>Bacillati</taxon>
        <taxon>Bacillota</taxon>
        <taxon>Bacilli</taxon>
        <taxon>Bacillales</taxon>
        <taxon>Bacillaceae</taxon>
        <taxon>Halobacillus</taxon>
    </lineage>
</organism>
<gene>
    <name evidence="3" type="ORF">GCM10010954_35590</name>
</gene>
<reference evidence="3" key="1">
    <citation type="journal article" date="2014" name="Int. J. Syst. Evol. Microbiol.">
        <title>Complete genome sequence of Corynebacterium casei LMG S-19264T (=DSM 44701T), isolated from a smear-ripened cheese.</title>
        <authorList>
            <consortium name="US DOE Joint Genome Institute (JGI-PGF)"/>
            <person name="Walter F."/>
            <person name="Albersmeier A."/>
            <person name="Kalinowski J."/>
            <person name="Ruckert C."/>
        </authorList>
    </citation>
    <scope>NUCLEOTIDE SEQUENCE</scope>
    <source>
        <strain evidence="3">CGMCC 1.12153</strain>
    </source>
</reference>
<accession>A0A917F1G2</accession>
<evidence type="ECO:0000313" key="4">
    <source>
        <dbReference type="Proteomes" id="UP000660110"/>
    </source>
</evidence>
<evidence type="ECO:0000313" key="3">
    <source>
        <dbReference type="EMBL" id="GGF33307.1"/>
    </source>
</evidence>
<name>A0A917F1G2_HALAA</name>
<sequence length="132" mass="14046">MSKKILMALMFSLIVVLAACGGSEEEDTGSDEGSEEMEDGSGEEASGNTLDISATNFEFDQEEYTVQSGEEVTVNLSNEEGAHGIAIEDLDVSMDSEGSTTFTPEEPGEYTIECSVPCGEGHEDMQSTLVVE</sequence>